<evidence type="ECO:0000256" key="11">
    <source>
        <dbReference type="ARBA" id="ARBA00072684"/>
    </source>
</evidence>
<dbReference type="GO" id="GO:0005762">
    <property type="term" value="C:mitochondrial large ribosomal subunit"/>
    <property type="evidence" value="ECO:0007669"/>
    <property type="project" value="TreeGrafter"/>
</dbReference>
<comment type="subcellular location">
    <subcellularLocation>
        <location evidence="1">Mitochondrion</location>
    </subcellularLocation>
</comment>
<feature type="domain" description="Large ribosomal subunit protein bL12 C-terminal" evidence="13">
    <location>
        <begin position="121"/>
        <end position="189"/>
    </location>
</feature>
<evidence type="ECO:0000256" key="12">
    <source>
        <dbReference type="ARBA" id="ARBA00075329"/>
    </source>
</evidence>
<dbReference type="SUPFAM" id="SSF48300">
    <property type="entry name" value="Ribosomal protein L7/12, oligomerisation (N-terminal) domain"/>
    <property type="match status" value="1"/>
</dbReference>
<evidence type="ECO:0000256" key="10">
    <source>
        <dbReference type="ARBA" id="ARBA00058301"/>
    </source>
</evidence>
<evidence type="ECO:0000256" key="1">
    <source>
        <dbReference type="ARBA" id="ARBA00004173"/>
    </source>
</evidence>
<gene>
    <name evidence="15" type="ORF">V1264_012821</name>
</gene>
<evidence type="ECO:0000256" key="4">
    <source>
        <dbReference type="ARBA" id="ARBA00022843"/>
    </source>
</evidence>
<comment type="function">
    <text evidence="10">As a component of the mitochondrial large ribosomal subunit, plays a role in mitochondrial translation. When present in mitochondria as a free protein not associated with the ribosome, associates with mitochondrial RNA polymerase POLRMT to activate transcription. Required for POLRMT stability.</text>
</comment>
<dbReference type="InterPro" id="IPR013823">
    <property type="entry name" value="Ribosomal_bL12_C"/>
</dbReference>
<comment type="caution">
    <text evidence="15">The sequence shown here is derived from an EMBL/GenBank/DDBJ whole genome shotgun (WGS) entry which is preliminary data.</text>
</comment>
<evidence type="ECO:0000256" key="9">
    <source>
        <dbReference type="ARBA" id="ARBA00023274"/>
    </source>
</evidence>
<evidence type="ECO:0000313" key="16">
    <source>
        <dbReference type="Proteomes" id="UP001374579"/>
    </source>
</evidence>
<dbReference type="PANTHER" id="PTHR45987">
    <property type="entry name" value="39S RIBOSOMAL PROTEIN L12"/>
    <property type="match status" value="1"/>
</dbReference>
<evidence type="ECO:0000256" key="2">
    <source>
        <dbReference type="ARBA" id="ARBA00007197"/>
    </source>
</evidence>
<keyword evidence="8" id="KW-0496">Mitochondrion</keyword>
<dbReference type="FunFam" id="1.20.5.710:FF:000006">
    <property type="entry name" value="39S ribosomal protein L12, mitochondrial"/>
    <property type="match status" value="1"/>
</dbReference>
<organism evidence="15 16">
    <name type="scientific">Littorina saxatilis</name>
    <dbReference type="NCBI Taxonomy" id="31220"/>
    <lineage>
        <taxon>Eukaryota</taxon>
        <taxon>Metazoa</taxon>
        <taxon>Spiralia</taxon>
        <taxon>Lophotrochozoa</taxon>
        <taxon>Mollusca</taxon>
        <taxon>Gastropoda</taxon>
        <taxon>Caenogastropoda</taxon>
        <taxon>Littorinimorpha</taxon>
        <taxon>Littorinoidea</taxon>
        <taxon>Littorinidae</taxon>
        <taxon>Littorina</taxon>
    </lineage>
</organism>
<dbReference type="FunFam" id="3.30.1390.10:FF:000001">
    <property type="entry name" value="50S ribosomal protein L7/L12"/>
    <property type="match status" value="1"/>
</dbReference>
<dbReference type="GO" id="GO:0003729">
    <property type="term" value="F:mRNA binding"/>
    <property type="evidence" value="ECO:0007669"/>
    <property type="project" value="TreeGrafter"/>
</dbReference>
<reference evidence="15 16" key="1">
    <citation type="submission" date="2024-02" db="EMBL/GenBank/DDBJ databases">
        <title>Chromosome-scale genome assembly of the rough periwinkle Littorina saxatilis.</title>
        <authorList>
            <person name="De Jode A."/>
            <person name="Faria R."/>
            <person name="Formenti G."/>
            <person name="Sims Y."/>
            <person name="Smith T.P."/>
            <person name="Tracey A."/>
            <person name="Wood J.M.D."/>
            <person name="Zagrodzka Z.B."/>
            <person name="Johannesson K."/>
            <person name="Butlin R.K."/>
            <person name="Leder E.H."/>
        </authorList>
    </citation>
    <scope>NUCLEOTIDE SEQUENCE [LARGE SCALE GENOMIC DNA]</scope>
    <source>
        <strain evidence="15">Snail1</strain>
        <tissue evidence="15">Muscle</tissue>
    </source>
</reference>
<evidence type="ECO:0000256" key="3">
    <source>
        <dbReference type="ARBA" id="ARBA00022499"/>
    </source>
</evidence>
<dbReference type="EMBL" id="JBAMIC010000002">
    <property type="protein sequence ID" value="KAK7113553.1"/>
    <property type="molecule type" value="Genomic_DNA"/>
</dbReference>
<dbReference type="GO" id="GO:0005743">
    <property type="term" value="C:mitochondrial inner membrane"/>
    <property type="evidence" value="ECO:0007669"/>
    <property type="project" value="UniProtKB-ARBA"/>
</dbReference>
<proteinExistence type="inferred from homology"/>
<keyword evidence="16" id="KW-1185">Reference proteome</keyword>
<dbReference type="AlphaFoldDB" id="A0AAN9GLY7"/>
<dbReference type="Pfam" id="PF00542">
    <property type="entry name" value="Ribosomal_L12"/>
    <property type="match status" value="1"/>
</dbReference>
<evidence type="ECO:0000259" key="14">
    <source>
        <dbReference type="Pfam" id="PF16320"/>
    </source>
</evidence>
<evidence type="ECO:0000256" key="7">
    <source>
        <dbReference type="ARBA" id="ARBA00022990"/>
    </source>
</evidence>
<evidence type="ECO:0000259" key="13">
    <source>
        <dbReference type="Pfam" id="PF00542"/>
    </source>
</evidence>
<protein>
    <recommendedName>
        <fullName evidence="11">Large ribosomal subunit protein bL12m</fullName>
    </recommendedName>
    <alternativeName>
        <fullName evidence="12">39S ribosomal protein L12, mitochondrial</fullName>
    </alternativeName>
</protein>
<keyword evidence="5" id="KW-0809">Transit peptide</keyword>
<dbReference type="Gene3D" id="1.20.5.710">
    <property type="entry name" value="Single helix bin"/>
    <property type="match status" value="1"/>
</dbReference>
<comment type="similarity">
    <text evidence="2">Belongs to the bacterial ribosomal protein bL12 family.</text>
</comment>
<feature type="domain" description="Large ribosomal subunit protein bL12 oligomerization" evidence="14">
    <location>
        <begin position="61"/>
        <end position="104"/>
    </location>
</feature>
<evidence type="ECO:0000256" key="8">
    <source>
        <dbReference type="ARBA" id="ARBA00023128"/>
    </source>
</evidence>
<dbReference type="InterPro" id="IPR000206">
    <property type="entry name" value="Ribosomal_bL12"/>
</dbReference>
<dbReference type="Pfam" id="PF16320">
    <property type="entry name" value="Ribosomal_L12_N"/>
    <property type="match status" value="1"/>
</dbReference>
<name>A0AAN9GLY7_9CAEN</name>
<evidence type="ECO:0000313" key="15">
    <source>
        <dbReference type="EMBL" id="KAK7113553.1"/>
    </source>
</evidence>
<evidence type="ECO:0000256" key="6">
    <source>
        <dbReference type="ARBA" id="ARBA00022980"/>
    </source>
</evidence>
<dbReference type="Gene3D" id="3.30.1390.10">
    <property type="match status" value="1"/>
</dbReference>
<keyword evidence="7" id="KW-0007">Acetylation</keyword>
<keyword evidence="6" id="KW-0689">Ribosomal protein</keyword>
<dbReference type="Proteomes" id="UP001374579">
    <property type="component" value="Unassembled WGS sequence"/>
</dbReference>
<keyword evidence="9" id="KW-0687">Ribonucleoprotein</keyword>
<dbReference type="GO" id="GO:0003735">
    <property type="term" value="F:structural constituent of ribosome"/>
    <property type="evidence" value="ECO:0007669"/>
    <property type="project" value="InterPro"/>
</dbReference>
<accession>A0AAN9GLY7</accession>
<dbReference type="GO" id="GO:0006412">
    <property type="term" value="P:translation"/>
    <property type="evidence" value="ECO:0007669"/>
    <property type="project" value="InterPro"/>
</dbReference>
<dbReference type="PANTHER" id="PTHR45987:SF4">
    <property type="entry name" value="LARGE RIBOSOMAL SUBUNIT PROTEIN BL12M"/>
    <property type="match status" value="1"/>
</dbReference>
<dbReference type="InterPro" id="IPR014719">
    <property type="entry name" value="Ribosomal_bL12_C/ClpS-like"/>
</dbReference>
<dbReference type="InterPro" id="IPR036235">
    <property type="entry name" value="Ribosomal_bL12_oligo_N_sf"/>
</dbReference>
<sequence>MMQSTRNILRSSRVISNYCRRLALKHQLQKSCQCICTSRLYSTAILPQPHAEGDDKMYAPKIEKIVQDISQLSLLEVADLNELLKKTLNIQDAPMMAMGAVAAPKEEEEEEVAPRQEKMAFTVKLTKFDEGKKVQLIKAIKALVPNMNLVQAKKFVESTPQVVKADLPKDEAEKLKEELIAAGGSVEVE</sequence>
<keyword evidence="4" id="KW-0832">Ubl conjugation</keyword>
<keyword evidence="3" id="KW-1017">Isopeptide bond</keyword>
<dbReference type="SUPFAM" id="SSF54736">
    <property type="entry name" value="ClpS-like"/>
    <property type="match status" value="1"/>
</dbReference>
<evidence type="ECO:0000256" key="5">
    <source>
        <dbReference type="ARBA" id="ARBA00022946"/>
    </source>
</evidence>
<dbReference type="InterPro" id="IPR008932">
    <property type="entry name" value="Ribosomal_bL12_oligo"/>
</dbReference>